<keyword evidence="2" id="KW-1185">Reference proteome</keyword>
<gene>
    <name evidence="1" type="ORF">T03_14755</name>
</gene>
<reference evidence="1 2" key="1">
    <citation type="submission" date="2015-01" db="EMBL/GenBank/DDBJ databases">
        <title>Evolution of Trichinella species and genotypes.</title>
        <authorList>
            <person name="Korhonen P.K."/>
            <person name="Edoardo P."/>
            <person name="Giuseppe L.R."/>
            <person name="Gasser R.B."/>
        </authorList>
    </citation>
    <scope>NUCLEOTIDE SEQUENCE [LARGE SCALE GENOMIC DNA]</scope>
    <source>
        <strain evidence="1">ISS120</strain>
    </source>
</reference>
<name>A0A0V1AHA7_TRIBR</name>
<accession>A0A0V1AHA7</accession>
<dbReference type="EMBL" id="JYDI01003273">
    <property type="protein sequence ID" value="KRY24216.1"/>
    <property type="molecule type" value="Genomic_DNA"/>
</dbReference>
<sequence length="32" mass="3716">MRICRDIAINVECNKLRLITPSKVRDLNNICT</sequence>
<protein>
    <submittedName>
        <fullName evidence="1">Uncharacterized protein</fullName>
    </submittedName>
</protein>
<dbReference type="AlphaFoldDB" id="A0A0V1AHA7"/>
<organism evidence="1 2">
    <name type="scientific">Trichinella britovi</name>
    <name type="common">Parasitic roundworm</name>
    <dbReference type="NCBI Taxonomy" id="45882"/>
    <lineage>
        <taxon>Eukaryota</taxon>
        <taxon>Metazoa</taxon>
        <taxon>Ecdysozoa</taxon>
        <taxon>Nematoda</taxon>
        <taxon>Enoplea</taxon>
        <taxon>Dorylaimia</taxon>
        <taxon>Trichinellida</taxon>
        <taxon>Trichinellidae</taxon>
        <taxon>Trichinella</taxon>
    </lineage>
</organism>
<evidence type="ECO:0000313" key="1">
    <source>
        <dbReference type="EMBL" id="KRY24216.1"/>
    </source>
</evidence>
<proteinExistence type="predicted"/>
<dbReference type="Proteomes" id="UP000054653">
    <property type="component" value="Unassembled WGS sequence"/>
</dbReference>
<evidence type="ECO:0000313" key="2">
    <source>
        <dbReference type="Proteomes" id="UP000054653"/>
    </source>
</evidence>
<comment type="caution">
    <text evidence="1">The sequence shown here is derived from an EMBL/GenBank/DDBJ whole genome shotgun (WGS) entry which is preliminary data.</text>
</comment>